<feature type="transmembrane region" description="Helical" evidence="1">
    <location>
        <begin position="6"/>
        <end position="29"/>
    </location>
</feature>
<protein>
    <submittedName>
        <fullName evidence="2">Uncharacterized protein</fullName>
    </submittedName>
</protein>
<evidence type="ECO:0000313" key="2">
    <source>
        <dbReference type="EMBL" id="SQF43067.1"/>
    </source>
</evidence>
<organism evidence="2 3">
    <name type="scientific">Streptococcus lutetiensis</name>
    <dbReference type="NCBI Taxonomy" id="150055"/>
    <lineage>
        <taxon>Bacteria</taxon>
        <taxon>Bacillati</taxon>
        <taxon>Bacillota</taxon>
        <taxon>Bacilli</taxon>
        <taxon>Lactobacillales</taxon>
        <taxon>Streptococcaceae</taxon>
        <taxon>Streptococcus</taxon>
    </lineage>
</organism>
<proteinExistence type="predicted"/>
<keyword evidence="1" id="KW-0472">Membrane</keyword>
<dbReference type="AlphaFoldDB" id="A0AB38G898"/>
<evidence type="ECO:0000313" key="3">
    <source>
        <dbReference type="Proteomes" id="UP000248954"/>
    </source>
</evidence>
<accession>A0AB38G898</accession>
<name>A0AB38G898_9STRE</name>
<evidence type="ECO:0000256" key="1">
    <source>
        <dbReference type="SAM" id="Phobius"/>
    </source>
</evidence>
<reference evidence="2 3" key="1">
    <citation type="submission" date="2018-06" db="EMBL/GenBank/DDBJ databases">
        <authorList>
            <consortium name="Pathogen Informatics"/>
            <person name="Doyle S."/>
        </authorList>
    </citation>
    <scope>NUCLEOTIDE SEQUENCE [LARGE SCALE GENOMIC DNA]</scope>
    <source>
        <strain evidence="2 3">NCTC8738</strain>
    </source>
</reference>
<keyword evidence="1" id="KW-1133">Transmembrane helix</keyword>
<dbReference type="EMBL" id="LS483348">
    <property type="protein sequence ID" value="SQF43067.1"/>
    <property type="molecule type" value="Genomic_DNA"/>
</dbReference>
<dbReference type="Proteomes" id="UP000248954">
    <property type="component" value="Chromosome 1"/>
</dbReference>
<sequence>MLGNLTLFFAFIVNFISFVLLGLLFQQIIKYKLSLKRMDFLFI</sequence>
<gene>
    <name evidence="2" type="ORF">NCTC8738_01895</name>
</gene>
<keyword evidence="1" id="KW-0812">Transmembrane</keyword>